<evidence type="ECO:0000259" key="6">
    <source>
        <dbReference type="PROSITE" id="PS50011"/>
    </source>
</evidence>
<proteinExistence type="predicted"/>
<accession>A0ABR1RMD5</accession>
<comment type="caution">
    <text evidence="7">The sequence shown here is derived from an EMBL/GenBank/DDBJ whole genome shotgun (WGS) entry which is preliminary data.</text>
</comment>
<dbReference type="EMBL" id="JAQQWI010000012">
    <property type="protein sequence ID" value="KAK8016017.1"/>
    <property type="molecule type" value="Genomic_DNA"/>
</dbReference>
<organism evidence="7 8">
    <name type="scientific">Apiospora marii</name>
    <dbReference type="NCBI Taxonomy" id="335849"/>
    <lineage>
        <taxon>Eukaryota</taxon>
        <taxon>Fungi</taxon>
        <taxon>Dikarya</taxon>
        <taxon>Ascomycota</taxon>
        <taxon>Pezizomycotina</taxon>
        <taxon>Sordariomycetes</taxon>
        <taxon>Xylariomycetidae</taxon>
        <taxon>Amphisphaeriales</taxon>
        <taxon>Apiosporaceae</taxon>
        <taxon>Apiospora</taxon>
    </lineage>
</organism>
<dbReference type="InterPro" id="IPR011009">
    <property type="entry name" value="Kinase-like_dom_sf"/>
</dbReference>
<dbReference type="InterPro" id="IPR000719">
    <property type="entry name" value="Prot_kinase_dom"/>
</dbReference>
<evidence type="ECO:0000256" key="2">
    <source>
        <dbReference type="ARBA" id="ARBA00022679"/>
    </source>
</evidence>
<keyword evidence="1" id="KW-0723">Serine/threonine-protein kinase</keyword>
<evidence type="ECO:0000256" key="5">
    <source>
        <dbReference type="ARBA" id="ARBA00022840"/>
    </source>
</evidence>
<dbReference type="SUPFAM" id="SSF56112">
    <property type="entry name" value="Protein kinase-like (PK-like)"/>
    <property type="match status" value="1"/>
</dbReference>
<evidence type="ECO:0000256" key="3">
    <source>
        <dbReference type="ARBA" id="ARBA00022741"/>
    </source>
</evidence>
<evidence type="ECO:0000256" key="4">
    <source>
        <dbReference type="ARBA" id="ARBA00022777"/>
    </source>
</evidence>
<dbReference type="GO" id="GO:0016301">
    <property type="term" value="F:kinase activity"/>
    <property type="evidence" value="ECO:0007669"/>
    <property type="project" value="UniProtKB-KW"/>
</dbReference>
<dbReference type="PROSITE" id="PS50011">
    <property type="entry name" value="PROTEIN_KINASE_DOM"/>
    <property type="match status" value="1"/>
</dbReference>
<protein>
    <submittedName>
        <fullName evidence="7">Protein kinase</fullName>
    </submittedName>
</protein>
<keyword evidence="8" id="KW-1185">Reference proteome</keyword>
<gene>
    <name evidence="7" type="ORF">PG991_008905</name>
</gene>
<evidence type="ECO:0000313" key="8">
    <source>
        <dbReference type="Proteomes" id="UP001396898"/>
    </source>
</evidence>
<dbReference type="Proteomes" id="UP001396898">
    <property type="component" value="Unassembled WGS sequence"/>
</dbReference>
<dbReference type="PANTHER" id="PTHR45646">
    <property type="entry name" value="SERINE/THREONINE-PROTEIN KINASE DOA-RELATED"/>
    <property type="match status" value="1"/>
</dbReference>
<dbReference type="Gene3D" id="3.30.200.20">
    <property type="entry name" value="Phosphorylase Kinase, domain 1"/>
    <property type="match status" value="1"/>
</dbReference>
<keyword evidence="4 7" id="KW-0418">Kinase</keyword>
<sequence length="577" mass="66328">MIPFRVRGCKLCQERDLLAEKRLDEESDVARTVDAAPTTEERLALEKKERVWEEFDEGREHLYEPVERYRPGGYCPLVISTMTANSRHVYLDSQRRYLVIDKVEFSPFSTTWLCYDREEKTWRCLEINVASESSGSSPEQLIRNTLLERGVDRDTARMHGVVLPYRTFWAHSPNGRHLVSVLPLLGPTLLQLKDMNQLDGDRRHAICQSMTRSLDYLHGQGICHGNFHPANVRVWMKEDAFDDYAPDEMWRVIGHRAGKSVVYRAGHSLSDHHSPTQMYEVLDWYRNNTPADMQDKLTTDVAIVDRGGAYLATDVSPASLIIPTHYQAPECIMRYAEMGTKTDVWALAASILYVVMEGDMFDAAEDDFELLKLMEELIGPMPQGYWQAAAGVFLEYCMQRWQKEGQFKGLPRPAIPSVQNRRLHTLSHMVHSGDELEKRFKADGSYEDTIEHRLREPQALRSGKRWNGPFCGSWYLDSEEVACLGDLLRKMLRWDPSERWDAKTVLGHEWFAKRNYTPLLKPNDNFTPPRVYAVSGERVTTWHAGSLPSDGIVGFTAAVLVRLVVWHPVLARHSECR</sequence>
<reference evidence="7 8" key="1">
    <citation type="submission" date="2023-01" db="EMBL/GenBank/DDBJ databases">
        <title>Analysis of 21 Apiospora genomes using comparative genomics revels a genus with tremendous synthesis potential of carbohydrate active enzymes and secondary metabolites.</title>
        <authorList>
            <person name="Sorensen T."/>
        </authorList>
    </citation>
    <scope>NUCLEOTIDE SEQUENCE [LARGE SCALE GENOMIC DNA]</scope>
    <source>
        <strain evidence="7 8">CBS 20057</strain>
    </source>
</reference>
<dbReference type="Gene3D" id="1.10.510.10">
    <property type="entry name" value="Transferase(Phosphotransferase) domain 1"/>
    <property type="match status" value="1"/>
</dbReference>
<dbReference type="InterPro" id="IPR051175">
    <property type="entry name" value="CLK_kinases"/>
</dbReference>
<evidence type="ECO:0000256" key="1">
    <source>
        <dbReference type="ARBA" id="ARBA00022527"/>
    </source>
</evidence>
<keyword evidence="2" id="KW-0808">Transferase</keyword>
<dbReference type="SMART" id="SM00220">
    <property type="entry name" value="S_TKc"/>
    <property type="match status" value="1"/>
</dbReference>
<keyword evidence="5" id="KW-0067">ATP-binding</keyword>
<feature type="domain" description="Protein kinase" evidence="6">
    <location>
        <begin position="97"/>
        <end position="511"/>
    </location>
</feature>
<evidence type="ECO:0000313" key="7">
    <source>
        <dbReference type="EMBL" id="KAK8016017.1"/>
    </source>
</evidence>
<keyword evidence="3" id="KW-0547">Nucleotide-binding</keyword>
<dbReference type="Pfam" id="PF00069">
    <property type="entry name" value="Pkinase"/>
    <property type="match status" value="1"/>
</dbReference>
<name>A0ABR1RMD5_9PEZI</name>